<gene>
    <name evidence="2" type="ORF">GMJLKIPL_6381</name>
</gene>
<dbReference type="InterPro" id="IPR054209">
    <property type="entry name" value="DUF6916"/>
</dbReference>
<evidence type="ECO:0000259" key="1">
    <source>
        <dbReference type="Pfam" id="PF21880"/>
    </source>
</evidence>
<comment type="caution">
    <text evidence="2">The sequence shown here is derived from an EMBL/GenBank/DDBJ whole genome shotgun (WGS) entry which is preliminary data.</text>
</comment>
<accession>A0ABQ4SMQ4</accession>
<proteinExistence type="predicted"/>
<reference evidence="2" key="1">
    <citation type="journal article" date="2021" name="Front. Microbiol.">
        <title>Comprehensive Comparative Genomics and Phenotyping of Methylobacterium Species.</title>
        <authorList>
            <person name="Alessa O."/>
            <person name="Ogura Y."/>
            <person name="Fujitani Y."/>
            <person name="Takami H."/>
            <person name="Hayashi T."/>
            <person name="Sahin N."/>
            <person name="Tani A."/>
        </authorList>
    </citation>
    <scope>NUCLEOTIDE SEQUENCE</scope>
    <source>
        <strain evidence="2">DSM 17168</strain>
    </source>
</reference>
<dbReference type="Proteomes" id="UP001055153">
    <property type="component" value="Unassembled WGS sequence"/>
</dbReference>
<keyword evidence="3" id="KW-1185">Reference proteome</keyword>
<protein>
    <recommendedName>
        <fullName evidence="1">DUF6916 domain-containing protein</fullName>
    </recommendedName>
</protein>
<reference evidence="2" key="2">
    <citation type="submission" date="2021-08" db="EMBL/GenBank/DDBJ databases">
        <authorList>
            <person name="Tani A."/>
            <person name="Ola A."/>
            <person name="Ogura Y."/>
            <person name="Katsura K."/>
            <person name="Hayashi T."/>
        </authorList>
    </citation>
    <scope>NUCLEOTIDE SEQUENCE</scope>
    <source>
        <strain evidence="2">DSM 17168</strain>
    </source>
</reference>
<evidence type="ECO:0000313" key="2">
    <source>
        <dbReference type="EMBL" id="GJE04417.1"/>
    </source>
</evidence>
<feature type="domain" description="DUF6916" evidence="1">
    <location>
        <begin position="8"/>
        <end position="107"/>
    </location>
</feature>
<sequence>MSRPLDTLSADLFTPLVGPGFALRGADGTALPVSLVRCDEHPRATMPGHARTAFSLDFTCPAADVPPFTGGTFLLWHEALGEIGPLYVERILPAGYAPGLAVFQIVFA</sequence>
<name>A0ABQ4SMQ4_9HYPH</name>
<evidence type="ECO:0000313" key="3">
    <source>
        <dbReference type="Proteomes" id="UP001055153"/>
    </source>
</evidence>
<dbReference type="EMBL" id="BPQQ01000120">
    <property type="protein sequence ID" value="GJE04417.1"/>
    <property type="molecule type" value="Genomic_DNA"/>
</dbReference>
<organism evidence="2 3">
    <name type="scientific">Methylobacterium isbiliense</name>
    <dbReference type="NCBI Taxonomy" id="315478"/>
    <lineage>
        <taxon>Bacteria</taxon>
        <taxon>Pseudomonadati</taxon>
        <taxon>Pseudomonadota</taxon>
        <taxon>Alphaproteobacteria</taxon>
        <taxon>Hyphomicrobiales</taxon>
        <taxon>Methylobacteriaceae</taxon>
        <taxon>Methylobacterium</taxon>
    </lineage>
</organism>
<dbReference type="Pfam" id="PF21880">
    <property type="entry name" value="DUF6916"/>
    <property type="match status" value="1"/>
</dbReference>
<dbReference type="RefSeq" id="WP_238241775.1">
    <property type="nucleotide sequence ID" value="NZ_BPQQ01000120.1"/>
</dbReference>